<evidence type="ECO:0000313" key="2">
    <source>
        <dbReference type="EMBL" id="KOF15242.1"/>
    </source>
</evidence>
<dbReference type="RefSeq" id="WP_053251424.1">
    <property type="nucleotide sequence ID" value="NZ_LGAP01000021.1"/>
</dbReference>
<organism evidence="2 3">
    <name type="scientific">Ensifer adhaerens</name>
    <name type="common">Sinorhizobium morelense</name>
    <dbReference type="NCBI Taxonomy" id="106592"/>
    <lineage>
        <taxon>Bacteria</taxon>
        <taxon>Pseudomonadati</taxon>
        <taxon>Pseudomonadota</taxon>
        <taxon>Alphaproteobacteria</taxon>
        <taxon>Hyphomicrobiales</taxon>
        <taxon>Rhizobiaceae</taxon>
        <taxon>Sinorhizobium/Ensifer group</taxon>
        <taxon>Ensifer</taxon>
    </lineage>
</organism>
<dbReference type="EMBL" id="LGAP01000021">
    <property type="protein sequence ID" value="KOF15242.1"/>
    <property type="molecule type" value="Genomic_DNA"/>
</dbReference>
<evidence type="ECO:0000313" key="3">
    <source>
        <dbReference type="Proteomes" id="UP000037425"/>
    </source>
</evidence>
<dbReference type="InterPro" id="IPR044922">
    <property type="entry name" value="DUF2063_N_sf"/>
</dbReference>
<comment type="caution">
    <text evidence="2">The sequence shown here is derived from an EMBL/GenBank/DDBJ whole genome shotgun (WGS) entry which is preliminary data.</text>
</comment>
<reference evidence="3" key="1">
    <citation type="submission" date="2015-07" db="EMBL/GenBank/DDBJ databases">
        <title>Whole genome sequence of an Ensifer adhaerens strain isolated from a cave pool in the Wind Cave National Park.</title>
        <authorList>
            <person name="Eng W.W.H."/>
            <person name="Gan H.M."/>
            <person name="Barton H.A."/>
            <person name="Savka M.A."/>
        </authorList>
    </citation>
    <scope>NUCLEOTIDE SEQUENCE [LARGE SCALE GENOMIC DNA]</scope>
    <source>
        <strain evidence="3">SD006</strain>
    </source>
</reference>
<sequence length="266" mass="28693">MHALEECHAGAAKEFGYPAGFVPGLLDPDRATPALVAGPNGKTADKRYNVYRNNVTVSLIDALATVFPATMRITGEAFFRAMARFHVRETPPTSPLLFEYGRDFPDFIERYDYAQSMPWLADVARIERAWLDAYHAADAATLLPDVLASIPPERLCDVVFEAHPASRIVCSAYPAVTIFSANRASGPVGRIDTTAAESALVTRPMLEVEVRRLSPGADIFLPHLMAVEPLGKAAATASEHCPQFDLATAIGTMLEAGALTAIRHGG</sequence>
<name>A0A0L8BKN0_ENSAD</name>
<evidence type="ECO:0000259" key="1">
    <source>
        <dbReference type="Pfam" id="PF09836"/>
    </source>
</evidence>
<dbReference type="PATRIC" id="fig|106592.7.peg.3653"/>
<accession>A0A0L8BKN0</accession>
<dbReference type="Proteomes" id="UP000037425">
    <property type="component" value="Unassembled WGS sequence"/>
</dbReference>
<dbReference type="AlphaFoldDB" id="A0A0L8BKN0"/>
<feature type="domain" description="Putative DNA-binding" evidence="1">
    <location>
        <begin position="24"/>
        <end position="108"/>
    </location>
</feature>
<gene>
    <name evidence="2" type="ORF">AC244_24565</name>
</gene>
<dbReference type="OrthoDB" id="4146344at2"/>
<proteinExistence type="predicted"/>
<dbReference type="InterPro" id="IPR018640">
    <property type="entry name" value="DUF2063"/>
</dbReference>
<dbReference type="Gene3D" id="1.10.150.690">
    <property type="entry name" value="DUF2063"/>
    <property type="match status" value="1"/>
</dbReference>
<protein>
    <recommendedName>
        <fullName evidence="1">Putative DNA-binding domain-containing protein</fullName>
    </recommendedName>
</protein>
<dbReference type="Pfam" id="PF09836">
    <property type="entry name" value="DUF2063"/>
    <property type="match status" value="1"/>
</dbReference>